<sequence>MTAKHLNPWEANLLTQFQNRDVTVLGFKSVFDSYYRLEQKLLVTKREYEEEIASLKRQQHIDLQNLNSGKLEERTSSLADQSRIRELEKQILDLKDERGELYKTQGQNAQRLLEANEIMKKMEEKVKEDQLRIEKLTTEVEKLMTKAKHQVEVIREKDSTIQFIHDEMTALQLELTKTDEKMADIKKENAELLDRWIKKKNEEVERMNEANLYGQRSPGASQQEKTLSGSNYLADAIWKLRRSTIGSPQTSPTPFAKQISEEIHAECILPTEIKFKFPAHSDVINTIQTSPDGTMIATGGEDKKVKVFDTRKGTLIQTFSGSLQSVMCVDFSHTDDMILGTSNDNSTRLWSTSTGRLKMTLTGHIGKVFSARFNGDSSRVISGSHDRTLKIWDLNRGYCVRTIFSFSSCNDICLADSDGVTIVSGHLDNNARIWDTRSGKCIKELSGIHQAQITSVGVTSDGCKMLTSSRDNTLKLIDLRNYQTLHVYQAEGYISGINWAKAAISRDGKYVAAGSADGTIYFWDAESGQVEKKLKEHTGAICGVVWSPLGDNLFSADRDRTICIWK</sequence>
<dbReference type="InterPro" id="IPR015943">
    <property type="entry name" value="WD40/YVTN_repeat-like_dom_sf"/>
</dbReference>
<dbReference type="PANTHER" id="PTHR19878">
    <property type="entry name" value="AUTOPHAGY PROTEIN 16-LIKE"/>
    <property type="match status" value="1"/>
</dbReference>
<dbReference type="Gene3D" id="1.20.5.170">
    <property type="match status" value="1"/>
</dbReference>
<dbReference type="InterPro" id="IPR013923">
    <property type="entry name" value="Autophagy-rel_prot_16_dom"/>
</dbReference>
<dbReference type="InterPro" id="IPR001680">
    <property type="entry name" value="WD40_rpt"/>
</dbReference>
<dbReference type="PANTHER" id="PTHR19878:SF8">
    <property type="entry name" value="AUTOPHAGY-RELATED 16, ISOFORM F"/>
    <property type="match status" value="1"/>
</dbReference>
<evidence type="ECO:0000256" key="1">
    <source>
        <dbReference type="ARBA" id="ARBA00005331"/>
    </source>
</evidence>
<dbReference type="Pfam" id="PF08614">
    <property type="entry name" value="ATG16"/>
    <property type="match status" value="1"/>
</dbReference>
<protein>
    <recommendedName>
        <fullName evidence="6">Autophagy-related protein 16 domain-containing protein</fullName>
    </recommendedName>
</protein>
<dbReference type="EMBL" id="JASJQH010007129">
    <property type="protein sequence ID" value="KAK9717704.1"/>
    <property type="molecule type" value="Genomic_DNA"/>
</dbReference>
<dbReference type="CDD" id="cd22887">
    <property type="entry name" value="Atg16_CCD"/>
    <property type="match status" value="1"/>
</dbReference>
<organism evidence="7 8">
    <name type="scientific">Basidiobolus ranarum</name>
    <dbReference type="NCBI Taxonomy" id="34480"/>
    <lineage>
        <taxon>Eukaryota</taxon>
        <taxon>Fungi</taxon>
        <taxon>Fungi incertae sedis</taxon>
        <taxon>Zoopagomycota</taxon>
        <taxon>Entomophthoromycotina</taxon>
        <taxon>Basidiobolomycetes</taxon>
        <taxon>Basidiobolales</taxon>
        <taxon>Basidiobolaceae</taxon>
        <taxon>Basidiobolus</taxon>
    </lineage>
</organism>
<dbReference type="PRINTS" id="PR00320">
    <property type="entry name" value="GPROTEINBRPT"/>
</dbReference>
<evidence type="ECO:0000256" key="5">
    <source>
        <dbReference type="SAM" id="Coils"/>
    </source>
</evidence>
<dbReference type="SUPFAM" id="SSF50978">
    <property type="entry name" value="WD40 repeat-like"/>
    <property type="match status" value="1"/>
</dbReference>
<dbReference type="Gene3D" id="2.130.10.10">
    <property type="entry name" value="YVTN repeat-like/Quinoprotein amine dehydrogenase"/>
    <property type="match status" value="2"/>
</dbReference>
<dbReference type="PROSITE" id="PS50082">
    <property type="entry name" value="WD_REPEATS_2"/>
    <property type="match status" value="7"/>
</dbReference>
<evidence type="ECO:0000313" key="8">
    <source>
        <dbReference type="Proteomes" id="UP001479436"/>
    </source>
</evidence>
<name>A0ABR2W2E3_9FUNG</name>
<dbReference type="InterPro" id="IPR045160">
    <property type="entry name" value="ATG16"/>
</dbReference>
<dbReference type="Proteomes" id="UP001479436">
    <property type="component" value="Unassembled WGS sequence"/>
</dbReference>
<feature type="repeat" description="WD" evidence="4">
    <location>
        <begin position="418"/>
        <end position="444"/>
    </location>
</feature>
<keyword evidence="8" id="KW-1185">Reference proteome</keyword>
<keyword evidence="3" id="KW-0677">Repeat</keyword>
<evidence type="ECO:0000256" key="4">
    <source>
        <dbReference type="PROSITE-ProRule" id="PRU00221"/>
    </source>
</evidence>
<evidence type="ECO:0000313" key="7">
    <source>
        <dbReference type="EMBL" id="KAK9717704.1"/>
    </source>
</evidence>
<gene>
    <name evidence="7" type="ORF">K7432_006027</name>
</gene>
<feature type="domain" description="Autophagy-related protein 16" evidence="6">
    <location>
        <begin position="13"/>
        <end position="208"/>
    </location>
</feature>
<keyword evidence="5" id="KW-0175">Coiled coil</keyword>
<evidence type="ECO:0000256" key="3">
    <source>
        <dbReference type="ARBA" id="ARBA00022737"/>
    </source>
</evidence>
<dbReference type="PROSITE" id="PS50294">
    <property type="entry name" value="WD_REPEATS_REGION"/>
    <property type="match status" value="3"/>
</dbReference>
<keyword evidence="2 4" id="KW-0853">WD repeat</keyword>
<feature type="repeat" description="WD" evidence="4">
    <location>
        <begin position="534"/>
        <end position="566"/>
    </location>
</feature>
<feature type="repeat" description="WD" evidence="4">
    <location>
        <begin position="319"/>
        <end position="360"/>
    </location>
</feature>
<feature type="repeat" description="WD" evidence="4">
    <location>
        <begin position="449"/>
        <end position="487"/>
    </location>
</feature>
<dbReference type="SMART" id="SM00320">
    <property type="entry name" value="WD40"/>
    <property type="match status" value="7"/>
</dbReference>
<feature type="repeat" description="WD" evidence="4">
    <location>
        <begin position="277"/>
        <end position="318"/>
    </location>
</feature>
<dbReference type="InterPro" id="IPR019775">
    <property type="entry name" value="WD40_repeat_CS"/>
</dbReference>
<dbReference type="InterPro" id="IPR020472">
    <property type="entry name" value="WD40_PAC1"/>
</dbReference>
<feature type="repeat" description="WD" evidence="4">
    <location>
        <begin position="503"/>
        <end position="533"/>
    </location>
</feature>
<comment type="similarity">
    <text evidence="1">Belongs to the ATG16 family.</text>
</comment>
<comment type="caution">
    <text evidence="7">The sequence shown here is derived from an EMBL/GenBank/DDBJ whole genome shotgun (WGS) entry which is preliminary data.</text>
</comment>
<evidence type="ECO:0000256" key="2">
    <source>
        <dbReference type="ARBA" id="ARBA00022574"/>
    </source>
</evidence>
<feature type="coiled-coil region" evidence="5">
    <location>
        <begin position="38"/>
        <end position="195"/>
    </location>
</feature>
<proteinExistence type="inferred from homology"/>
<dbReference type="CDD" id="cd00200">
    <property type="entry name" value="WD40"/>
    <property type="match status" value="1"/>
</dbReference>
<dbReference type="Pfam" id="PF00400">
    <property type="entry name" value="WD40"/>
    <property type="match status" value="7"/>
</dbReference>
<reference evidence="7 8" key="1">
    <citation type="submission" date="2023-04" db="EMBL/GenBank/DDBJ databases">
        <title>Genome of Basidiobolus ranarum AG-B5.</title>
        <authorList>
            <person name="Stajich J.E."/>
            <person name="Carter-House D."/>
            <person name="Gryganskyi A."/>
        </authorList>
    </citation>
    <scope>NUCLEOTIDE SEQUENCE [LARGE SCALE GENOMIC DNA]</scope>
    <source>
        <strain evidence="7 8">AG-B5</strain>
    </source>
</reference>
<feature type="repeat" description="WD" evidence="4">
    <location>
        <begin position="361"/>
        <end position="402"/>
    </location>
</feature>
<dbReference type="PROSITE" id="PS00678">
    <property type="entry name" value="WD_REPEATS_1"/>
    <property type="match status" value="2"/>
</dbReference>
<dbReference type="InterPro" id="IPR036322">
    <property type="entry name" value="WD40_repeat_dom_sf"/>
</dbReference>
<evidence type="ECO:0000259" key="6">
    <source>
        <dbReference type="Pfam" id="PF08614"/>
    </source>
</evidence>
<accession>A0ABR2W2E3</accession>